<dbReference type="Pfam" id="PF10260">
    <property type="entry name" value="SAYSvFN"/>
    <property type="match status" value="1"/>
</dbReference>
<organism evidence="4 5">
    <name type="scientific">Leptidea sinapis</name>
    <dbReference type="NCBI Taxonomy" id="189913"/>
    <lineage>
        <taxon>Eukaryota</taxon>
        <taxon>Metazoa</taxon>
        <taxon>Ecdysozoa</taxon>
        <taxon>Arthropoda</taxon>
        <taxon>Hexapoda</taxon>
        <taxon>Insecta</taxon>
        <taxon>Pterygota</taxon>
        <taxon>Neoptera</taxon>
        <taxon>Endopterygota</taxon>
        <taxon>Lepidoptera</taxon>
        <taxon>Glossata</taxon>
        <taxon>Ditrysia</taxon>
        <taxon>Papilionoidea</taxon>
        <taxon>Pieridae</taxon>
        <taxon>Dismorphiinae</taxon>
        <taxon>Leptidea</taxon>
    </lineage>
</organism>
<evidence type="ECO:0000259" key="3">
    <source>
        <dbReference type="Pfam" id="PF10260"/>
    </source>
</evidence>
<evidence type="ECO:0000313" key="5">
    <source>
        <dbReference type="Proteomes" id="UP000324832"/>
    </source>
</evidence>
<dbReference type="InterPro" id="IPR019387">
    <property type="entry name" value="SAYSvFN_dom"/>
</dbReference>
<dbReference type="AlphaFoldDB" id="A0A5E4QVL4"/>
<feature type="coiled-coil region" evidence="1">
    <location>
        <begin position="1"/>
        <end position="31"/>
    </location>
</feature>
<evidence type="ECO:0000313" key="4">
    <source>
        <dbReference type="EMBL" id="VVD00982.1"/>
    </source>
</evidence>
<keyword evidence="1" id="KW-0175">Coiled coil</keyword>
<accession>A0A5E4QVL4</accession>
<evidence type="ECO:0000256" key="1">
    <source>
        <dbReference type="SAM" id="Coils"/>
    </source>
</evidence>
<feature type="domain" description="SAYSvFN" evidence="3">
    <location>
        <begin position="99"/>
        <end position="167"/>
    </location>
</feature>
<evidence type="ECO:0000256" key="2">
    <source>
        <dbReference type="SAM" id="Phobius"/>
    </source>
</evidence>
<dbReference type="PANTHER" id="PTHR13527:SF0">
    <property type="entry name" value="SAYSVFN DOMAIN-CONTAINING PROTEIN 1"/>
    <property type="match status" value="1"/>
</dbReference>
<reference evidence="4 5" key="1">
    <citation type="submission" date="2017-07" db="EMBL/GenBank/DDBJ databases">
        <authorList>
            <person name="Talla V."/>
            <person name="Backstrom N."/>
        </authorList>
    </citation>
    <scope>NUCLEOTIDE SEQUENCE [LARGE SCALE GENOMIC DNA]</scope>
</reference>
<dbReference type="PANTHER" id="PTHR13527">
    <property type="entry name" value="SAYSVFN DOMAIN-CONTAINING PROTEIN 1"/>
    <property type="match status" value="1"/>
</dbReference>
<gene>
    <name evidence="4" type="ORF">LSINAPIS_LOCUS11513</name>
</gene>
<name>A0A5E4QVL4_9NEOP</name>
<feature type="transmembrane region" description="Helical" evidence="2">
    <location>
        <begin position="91"/>
        <end position="110"/>
    </location>
</feature>
<protein>
    <recommendedName>
        <fullName evidence="3">SAYSvFN domain-containing protein</fullName>
    </recommendedName>
</protein>
<feature type="transmembrane region" description="Helical" evidence="2">
    <location>
        <begin position="116"/>
        <end position="133"/>
    </location>
</feature>
<sequence length="177" mass="20614">MEAKLREYRALRRRKELIENVKQKLEKAKDKFVDFLLPETNMDRKEDEIVLLEDDSTHIGKSELQLEDTTEGIEESEVPPTEENQETWKYFLVKWSIYSIIWLTLFIYFIKLQFGAVFFVISALVGICLNTRTRPKKKGEISAYSVFNENCESIGGTLNAEQLQKEMMFGFGGVNIL</sequence>
<keyword evidence="5" id="KW-1185">Reference proteome</keyword>
<dbReference type="Proteomes" id="UP000324832">
    <property type="component" value="Unassembled WGS sequence"/>
</dbReference>
<keyword evidence="2" id="KW-0812">Transmembrane</keyword>
<keyword evidence="2" id="KW-1133">Transmembrane helix</keyword>
<dbReference type="InterPro" id="IPR039159">
    <property type="entry name" value="SAYSD1"/>
</dbReference>
<keyword evidence="2" id="KW-0472">Membrane</keyword>
<dbReference type="EMBL" id="FZQP02005110">
    <property type="protein sequence ID" value="VVD00982.1"/>
    <property type="molecule type" value="Genomic_DNA"/>
</dbReference>
<proteinExistence type="predicted"/>